<keyword evidence="1" id="KW-0175">Coiled coil</keyword>
<evidence type="ECO:0000313" key="2">
    <source>
        <dbReference type="EMBL" id="MBB5292208.1"/>
    </source>
</evidence>
<dbReference type="EMBL" id="JACHFZ010000003">
    <property type="protein sequence ID" value="MBB5292208.1"/>
    <property type="molecule type" value="Genomic_DNA"/>
</dbReference>
<sequence length="207" mass="22704">MIAAAGGAALALGSCATMSAEQCLAGDWSGQGYADGQQGLTMSRLDDHAKACAEHGVSPDAAAYASGRRRGLLRYCTPGSGFEVGRTGSSYAGVCPSGLEADFMYGYRDGEIVHHVEQALASARSRVDSLGARLEELDEKIIAKQAEARADGLTEAQREEVRKRIAEIRRERADTERDWRRAQDEIDDAERDVRDVRWRFRDQYGSW</sequence>
<dbReference type="RefSeq" id="WP_183254410.1">
    <property type="nucleotide sequence ID" value="NZ_BAAAFF010000002.1"/>
</dbReference>
<evidence type="ECO:0008006" key="4">
    <source>
        <dbReference type="Google" id="ProtNLM"/>
    </source>
</evidence>
<dbReference type="InterPro" id="IPR021242">
    <property type="entry name" value="DUF2799"/>
</dbReference>
<organism evidence="2 3">
    <name type="scientific">Brevundimonas basaltis</name>
    <dbReference type="NCBI Taxonomy" id="472166"/>
    <lineage>
        <taxon>Bacteria</taxon>
        <taxon>Pseudomonadati</taxon>
        <taxon>Pseudomonadota</taxon>
        <taxon>Alphaproteobacteria</taxon>
        <taxon>Caulobacterales</taxon>
        <taxon>Caulobacteraceae</taxon>
        <taxon>Brevundimonas</taxon>
    </lineage>
</organism>
<evidence type="ECO:0000256" key="1">
    <source>
        <dbReference type="SAM" id="Coils"/>
    </source>
</evidence>
<protein>
    <recommendedName>
        <fullName evidence="4">DUF2799 domain-containing protein</fullName>
    </recommendedName>
</protein>
<name>A0A7W8I000_9CAUL</name>
<keyword evidence="3" id="KW-1185">Reference proteome</keyword>
<reference evidence="2 3" key="1">
    <citation type="submission" date="2020-08" db="EMBL/GenBank/DDBJ databases">
        <title>Genomic Encyclopedia of Type Strains, Phase IV (KMG-IV): sequencing the most valuable type-strain genomes for metagenomic binning, comparative biology and taxonomic classification.</title>
        <authorList>
            <person name="Goeker M."/>
        </authorList>
    </citation>
    <scope>NUCLEOTIDE SEQUENCE [LARGE SCALE GENOMIC DNA]</scope>
    <source>
        <strain evidence="2 3">DSM 25335</strain>
    </source>
</reference>
<dbReference type="Proteomes" id="UP000566663">
    <property type="component" value="Unassembled WGS sequence"/>
</dbReference>
<proteinExistence type="predicted"/>
<feature type="coiled-coil region" evidence="1">
    <location>
        <begin position="120"/>
        <end position="192"/>
    </location>
</feature>
<evidence type="ECO:0000313" key="3">
    <source>
        <dbReference type="Proteomes" id="UP000566663"/>
    </source>
</evidence>
<comment type="caution">
    <text evidence="2">The sequence shown here is derived from an EMBL/GenBank/DDBJ whole genome shotgun (WGS) entry which is preliminary data.</text>
</comment>
<dbReference type="AlphaFoldDB" id="A0A7W8I000"/>
<accession>A0A7W8I000</accession>
<gene>
    <name evidence="2" type="ORF">HNQ67_001728</name>
</gene>
<dbReference type="Pfam" id="PF10973">
    <property type="entry name" value="DUF2799"/>
    <property type="match status" value="1"/>
</dbReference>